<keyword evidence="3" id="KW-0540">Nuclease</keyword>
<dbReference type="GO" id="GO:0016787">
    <property type="term" value="F:hydrolase activity"/>
    <property type="evidence" value="ECO:0007669"/>
    <property type="project" value="UniProtKB-KW"/>
</dbReference>
<evidence type="ECO:0000256" key="12">
    <source>
        <dbReference type="ARBA" id="ARBA00023172"/>
    </source>
</evidence>
<dbReference type="InterPro" id="IPR036397">
    <property type="entry name" value="RNaseH_sf"/>
</dbReference>
<dbReference type="GO" id="GO:0003887">
    <property type="term" value="F:DNA-directed DNA polymerase activity"/>
    <property type="evidence" value="ECO:0007669"/>
    <property type="project" value="UniProtKB-KW"/>
</dbReference>
<dbReference type="Gene3D" id="3.30.420.10">
    <property type="entry name" value="Ribonuclease H-like superfamily/Ribonuclease H"/>
    <property type="match status" value="1"/>
</dbReference>
<dbReference type="PANTHER" id="PTHR42648">
    <property type="entry name" value="TRANSPOSASE, PUTATIVE-RELATED"/>
    <property type="match status" value="1"/>
</dbReference>
<keyword evidence="12" id="KW-0233">DNA recombination</keyword>
<feature type="domain" description="Integrase catalytic" evidence="15">
    <location>
        <begin position="1"/>
        <end position="107"/>
    </location>
</feature>
<dbReference type="InterPro" id="IPR039537">
    <property type="entry name" value="Retrotran_Ty1/copia-like"/>
</dbReference>
<evidence type="ECO:0000256" key="8">
    <source>
        <dbReference type="ARBA" id="ARBA00022884"/>
    </source>
</evidence>
<dbReference type="GO" id="GO:0003723">
    <property type="term" value="F:RNA binding"/>
    <property type="evidence" value="ECO:0007669"/>
    <property type="project" value="UniProtKB-KW"/>
</dbReference>
<dbReference type="InterPro" id="IPR012337">
    <property type="entry name" value="RNaseH-like_sf"/>
</dbReference>
<evidence type="ECO:0000313" key="16">
    <source>
        <dbReference type="EMBL" id="MBW0482460.1"/>
    </source>
</evidence>
<evidence type="ECO:0000259" key="15">
    <source>
        <dbReference type="PROSITE" id="PS50994"/>
    </source>
</evidence>
<dbReference type="GO" id="GO:0004519">
    <property type="term" value="F:endonuclease activity"/>
    <property type="evidence" value="ECO:0007669"/>
    <property type="project" value="UniProtKB-KW"/>
</dbReference>
<keyword evidence="5" id="KW-0255">Endonuclease</keyword>
<keyword evidence="7" id="KW-0460">Magnesium</keyword>
<dbReference type="PANTHER" id="PTHR42648:SF11">
    <property type="entry name" value="TRANSPOSON TY4-P GAG-POL POLYPROTEIN"/>
    <property type="match status" value="1"/>
</dbReference>
<dbReference type="GO" id="GO:0015074">
    <property type="term" value="P:DNA integration"/>
    <property type="evidence" value="ECO:0007669"/>
    <property type="project" value="UniProtKB-KW"/>
</dbReference>
<comment type="caution">
    <text evidence="16">The sequence shown here is derived from an EMBL/GenBank/DDBJ whole genome shotgun (WGS) entry which is preliminary data.</text>
</comment>
<dbReference type="InterPro" id="IPR057670">
    <property type="entry name" value="SH3_retrovirus"/>
</dbReference>
<keyword evidence="17" id="KW-1185">Reference proteome</keyword>
<dbReference type="GO" id="GO:0006310">
    <property type="term" value="P:DNA recombination"/>
    <property type="evidence" value="ECO:0007669"/>
    <property type="project" value="UniProtKB-KW"/>
</dbReference>
<keyword evidence="6" id="KW-0378">Hydrolase</keyword>
<evidence type="ECO:0000313" key="17">
    <source>
        <dbReference type="Proteomes" id="UP000765509"/>
    </source>
</evidence>
<dbReference type="GO" id="GO:0032196">
    <property type="term" value="P:transposition"/>
    <property type="evidence" value="ECO:0007669"/>
    <property type="project" value="UniProtKB-KW"/>
</dbReference>
<dbReference type="Pfam" id="PF25597">
    <property type="entry name" value="SH3_retrovirus"/>
    <property type="match status" value="1"/>
</dbReference>
<evidence type="ECO:0000256" key="11">
    <source>
        <dbReference type="ARBA" id="ARBA00022932"/>
    </source>
</evidence>
<name>A0A9Q3CGY1_9BASI</name>
<keyword evidence="11" id="KW-0808">Transferase</keyword>
<accession>A0A9Q3CGY1</accession>
<comment type="catalytic activity">
    <reaction evidence="14">
        <text>DNA(n) + a 2'-deoxyribonucleoside 5'-triphosphate = DNA(n+1) + diphosphate</text>
        <dbReference type="Rhea" id="RHEA:22508"/>
        <dbReference type="Rhea" id="RHEA-COMP:17339"/>
        <dbReference type="Rhea" id="RHEA-COMP:17340"/>
        <dbReference type="ChEBI" id="CHEBI:33019"/>
        <dbReference type="ChEBI" id="CHEBI:61560"/>
        <dbReference type="ChEBI" id="CHEBI:173112"/>
        <dbReference type="EC" id="2.7.7.7"/>
    </reaction>
</comment>
<dbReference type="OrthoDB" id="5017987at2759"/>
<evidence type="ECO:0000256" key="14">
    <source>
        <dbReference type="ARBA" id="ARBA00049244"/>
    </source>
</evidence>
<dbReference type="GO" id="GO:0003964">
    <property type="term" value="F:RNA-directed DNA polymerase activity"/>
    <property type="evidence" value="ECO:0007669"/>
    <property type="project" value="UniProtKB-KW"/>
</dbReference>
<sequence>MENLHNQKLKKLVSDRGGEFLNHHFTSLENSKDFVHHFSPAETTQHNGFTKRANWTILEKPGCLLNGSNLPRNYWAESVLTATMLCNLILTPSRHSLSPYSMCKGVPPHIKKPQTFICRAIVSLSRTHCERKLAPTGVEGILLGYENDNISYQILRLSDRKVIISCHVTFDENCFPSLQVTSAIPLTITWGASRTDSGLVDEVQPDDAVVVDETHSAEILAPCLYVPNPPGGPHTVVEKPLQVPRHIKVIGPRHPTLINSKINTQKILPFLHCPKVLLTTSDDTPPTFKSALNSPASNNWSEAINQEFSSMNKLQVWDVVELKPSYKLVGTTCVFKTKRDPQGNII</sequence>
<evidence type="ECO:0000256" key="10">
    <source>
        <dbReference type="ARBA" id="ARBA00022918"/>
    </source>
</evidence>
<keyword evidence="9" id="KW-0229">DNA integration</keyword>
<gene>
    <name evidence="16" type="ORF">O181_022175</name>
</gene>
<dbReference type="InterPro" id="IPR001584">
    <property type="entry name" value="Integrase_cat-core"/>
</dbReference>
<dbReference type="EMBL" id="AVOT02006794">
    <property type="protein sequence ID" value="MBW0482460.1"/>
    <property type="molecule type" value="Genomic_DNA"/>
</dbReference>
<evidence type="ECO:0000256" key="1">
    <source>
        <dbReference type="ARBA" id="ARBA00022578"/>
    </source>
</evidence>
<evidence type="ECO:0000256" key="6">
    <source>
        <dbReference type="ARBA" id="ARBA00022801"/>
    </source>
</evidence>
<dbReference type="PROSITE" id="PS50994">
    <property type="entry name" value="INTEGRASE"/>
    <property type="match status" value="1"/>
</dbReference>
<protein>
    <recommendedName>
        <fullName evidence="15">Integrase catalytic domain-containing protein</fullName>
    </recommendedName>
</protein>
<reference evidence="16" key="1">
    <citation type="submission" date="2021-03" db="EMBL/GenBank/DDBJ databases">
        <title>Draft genome sequence of rust myrtle Austropuccinia psidii MF-1, a brazilian biotype.</title>
        <authorList>
            <person name="Quecine M.C."/>
            <person name="Pachon D.M.R."/>
            <person name="Bonatelli M.L."/>
            <person name="Correr F.H."/>
            <person name="Franceschini L.M."/>
            <person name="Leite T.F."/>
            <person name="Margarido G.R.A."/>
            <person name="Almeida C.A."/>
            <person name="Ferrarezi J.A."/>
            <person name="Labate C.A."/>
        </authorList>
    </citation>
    <scope>NUCLEOTIDE SEQUENCE</scope>
    <source>
        <strain evidence="16">MF-1</strain>
    </source>
</reference>
<dbReference type="GO" id="GO:0046872">
    <property type="term" value="F:metal ion binding"/>
    <property type="evidence" value="ECO:0007669"/>
    <property type="project" value="UniProtKB-KW"/>
</dbReference>
<keyword evidence="10" id="KW-0695">RNA-directed DNA polymerase</keyword>
<evidence type="ECO:0000256" key="13">
    <source>
        <dbReference type="ARBA" id="ARBA00048173"/>
    </source>
</evidence>
<keyword evidence="2" id="KW-0548">Nucleotidyltransferase</keyword>
<keyword evidence="1" id="KW-0815">Transposition</keyword>
<keyword evidence="4" id="KW-0479">Metal-binding</keyword>
<keyword evidence="11" id="KW-0239">DNA-directed DNA polymerase</keyword>
<dbReference type="Proteomes" id="UP000765509">
    <property type="component" value="Unassembled WGS sequence"/>
</dbReference>
<comment type="catalytic activity">
    <reaction evidence="13">
        <text>DNA(n) + a 2'-deoxyribonucleoside 5'-triphosphate = DNA(n+1) + diphosphate</text>
        <dbReference type="Rhea" id="RHEA:22508"/>
        <dbReference type="Rhea" id="RHEA-COMP:17339"/>
        <dbReference type="Rhea" id="RHEA-COMP:17340"/>
        <dbReference type="ChEBI" id="CHEBI:33019"/>
        <dbReference type="ChEBI" id="CHEBI:61560"/>
        <dbReference type="ChEBI" id="CHEBI:173112"/>
        <dbReference type="EC" id="2.7.7.49"/>
    </reaction>
</comment>
<evidence type="ECO:0000256" key="3">
    <source>
        <dbReference type="ARBA" id="ARBA00022722"/>
    </source>
</evidence>
<evidence type="ECO:0000256" key="4">
    <source>
        <dbReference type="ARBA" id="ARBA00022723"/>
    </source>
</evidence>
<evidence type="ECO:0000256" key="9">
    <source>
        <dbReference type="ARBA" id="ARBA00022908"/>
    </source>
</evidence>
<evidence type="ECO:0000256" key="7">
    <source>
        <dbReference type="ARBA" id="ARBA00022842"/>
    </source>
</evidence>
<dbReference type="AlphaFoldDB" id="A0A9Q3CGY1"/>
<organism evidence="16 17">
    <name type="scientific">Austropuccinia psidii MF-1</name>
    <dbReference type="NCBI Taxonomy" id="1389203"/>
    <lineage>
        <taxon>Eukaryota</taxon>
        <taxon>Fungi</taxon>
        <taxon>Dikarya</taxon>
        <taxon>Basidiomycota</taxon>
        <taxon>Pucciniomycotina</taxon>
        <taxon>Pucciniomycetes</taxon>
        <taxon>Pucciniales</taxon>
        <taxon>Sphaerophragmiaceae</taxon>
        <taxon>Austropuccinia</taxon>
    </lineage>
</organism>
<keyword evidence="8" id="KW-0694">RNA-binding</keyword>
<proteinExistence type="predicted"/>
<evidence type="ECO:0000256" key="5">
    <source>
        <dbReference type="ARBA" id="ARBA00022759"/>
    </source>
</evidence>
<dbReference type="GO" id="GO:0005634">
    <property type="term" value="C:nucleus"/>
    <property type="evidence" value="ECO:0007669"/>
    <property type="project" value="UniProtKB-ARBA"/>
</dbReference>
<dbReference type="SUPFAM" id="SSF53098">
    <property type="entry name" value="Ribonuclease H-like"/>
    <property type="match status" value="1"/>
</dbReference>
<evidence type="ECO:0000256" key="2">
    <source>
        <dbReference type="ARBA" id="ARBA00022695"/>
    </source>
</evidence>